<dbReference type="EMBL" id="MWZD01000007">
    <property type="protein sequence ID" value="PRI12643.1"/>
    <property type="molecule type" value="Genomic_DNA"/>
</dbReference>
<evidence type="ECO:0000256" key="3">
    <source>
        <dbReference type="ARBA" id="ARBA00022723"/>
    </source>
</evidence>
<evidence type="ECO:0000256" key="1">
    <source>
        <dbReference type="ARBA" id="ARBA00004196"/>
    </source>
</evidence>
<feature type="region of interest" description="Disordered" evidence="6">
    <location>
        <begin position="1"/>
        <end position="22"/>
    </location>
</feature>
<dbReference type="OrthoDB" id="9810636at2"/>
<sequence>MTQAPSPAAPRRGHPQARRHARHRALLAAGAALLAAGLTACATGSPADGSSGSGSAPQVVVTTNILGDVVEQIAGDEAEVTTLMRPNADPHSFEISAQEAALLDDAELIVSNGLGLEEGLQQHLDRALDGDATAVVAGDHVRVLDYSSADAAGAPDPHFWTDPQQMIAVVDAVEAELVRVPGVDAAAVRANAEAYRGELSALDREMAEAFATIPEDRRALVTNHHVFGYLAERYDFRLIGAVIPGGTTLASPSAAELSELAAAIEEAGVPAIFAESSQPDRLVQVLASEAGVRVDVVELFTESLTEPGEGADSYLTMMRANTERVTDGLSR</sequence>
<keyword evidence="4 7" id="KW-0732">Signal</keyword>
<name>A0A2S9QSS2_9MICO</name>
<keyword evidence="3" id="KW-0479">Metal-binding</keyword>
<dbReference type="NCBIfam" id="NF040870">
    <property type="entry name" value="AztC"/>
    <property type="match status" value="1"/>
</dbReference>
<keyword evidence="9" id="KW-1185">Reference proteome</keyword>
<comment type="caution">
    <text evidence="8">The sequence shown here is derived from an EMBL/GenBank/DDBJ whole genome shotgun (WGS) entry which is preliminary data.</text>
</comment>
<feature type="chain" id="PRO_5038829411" evidence="7">
    <location>
        <begin position="43"/>
        <end position="331"/>
    </location>
</feature>
<evidence type="ECO:0000256" key="4">
    <source>
        <dbReference type="ARBA" id="ARBA00022729"/>
    </source>
</evidence>
<gene>
    <name evidence="8" type="ORF">B4915_00160</name>
</gene>
<comment type="similarity">
    <text evidence="5">Belongs to the bacterial solute-binding protein 9 family.</text>
</comment>
<dbReference type="InterPro" id="IPR047701">
    <property type="entry name" value="AztC-like"/>
</dbReference>
<dbReference type="GO" id="GO:0030001">
    <property type="term" value="P:metal ion transport"/>
    <property type="evidence" value="ECO:0007669"/>
    <property type="project" value="InterPro"/>
</dbReference>
<dbReference type="GO" id="GO:0007155">
    <property type="term" value="P:cell adhesion"/>
    <property type="evidence" value="ECO:0007669"/>
    <property type="project" value="InterPro"/>
</dbReference>
<dbReference type="SUPFAM" id="SSF53807">
    <property type="entry name" value="Helical backbone' metal receptor"/>
    <property type="match status" value="1"/>
</dbReference>
<dbReference type="RefSeq" id="WP_105803871.1">
    <property type="nucleotide sequence ID" value="NZ_MWZD01000007.1"/>
</dbReference>
<feature type="signal peptide" evidence="7">
    <location>
        <begin position="1"/>
        <end position="42"/>
    </location>
</feature>
<comment type="subcellular location">
    <subcellularLocation>
        <location evidence="1">Cell envelope</location>
    </subcellularLocation>
</comment>
<dbReference type="PANTHER" id="PTHR42953:SF1">
    <property type="entry name" value="METAL-BINDING PROTEIN HI_0362-RELATED"/>
    <property type="match status" value="1"/>
</dbReference>
<dbReference type="GO" id="GO:0046872">
    <property type="term" value="F:metal ion binding"/>
    <property type="evidence" value="ECO:0007669"/>
    <property type="project" value="UniProtKB-KW"/>
</dbReference>
<protein>
    <submittedName>
        <fullName evidence="8">Zinc ABC transporter substrate-binding protein</fullName>
    </submittedName>
</protein>
<evidence type="ECO:0000256" key="6">
    <source>
        <dbReference type="SAM" id="MobiDB-lite"/>
    </source>
</evidence>
<keyword evidence="2 5" id="KW-0813">Transport</keyword>
<dbReference type="Pfam" id="PF01297">
    <property type="entry name" value="ZnuA"/>
    <property type="match status" value="1"/>
</dbReference>
<evidence type="ECO:0000256" key="5">
    <source>
        <dbReference type="RuleBase" id="RU003512"/>
    </source>
</evidence>
<feature type="compositionally biased region" description="Basic residues" evidence="6">
    <location>
        <begin position="11"/>
        <end position="22"/>
    </location>
</feature>
<dbReference type="InterPro" id="IPR006128">
    <property type="entry name" value="Lipoprotein_PsaA-like"/>
</dbReference>
<evidence type="ECO:0000313" key="9">
    <source>
        <dbReference type="Proteomes" id="UP000238650"/>
    </source>
</evidence>
<evidence type="ECO:0000256" key="2">
    <source>
        <dbReference type="ARBA" id="ARBA00022448"/>
    </source>
</evidence>
<reference evidence="8 9" key="1">
    <citation type="journal article" date="2017" name="New Microbes New Infect">
        <title>Genome sequence of 'Leucobacter massiliensis' sp. nov. isolated from human pharynx after travel to the 2014 Hajj.</title>
        <authorList>
            <person name="Leangapichart T."/>
            <person name="Gautret P."/>
            <person name="Nguyen T.T."/>
            <person name="Armstrong N."/>
            <person name="Rolain J.M."/>
        </authorList>
    </citation>
    <scope>NUCLEOTIDE SEQUENCE [LARGE SCALE GENOMIC DNA]</scope>
    <source>
        <strain evidence="8 9">122RC15</strain>
    </source>
</reference>
<dbReference type="PRINTS" id="PR00690">
    <property type="entry name" value="ADHESNFAMILY"/>
</dbReference>
<dbReference type="PRINTS" id="PR00691">
    <property type="entry name" value="ADHESINB"/>
</dbReference>
<proteinExistence type="inferred from homology"/>
<dbReference type="InterPro" id="IPR006129">
    <property type="entry name" value="AdhesinB"/>
</dbReference>
<organism evidence="8 9">
    <name type="scientific">Leucobacter massiliensis</name>
    <dbReference type="NCBI Taxonomy" id="1686285"/>
    <lineage>
        <taxon>Bacteria</taxon>
        <taxon>Bacillati</taxon>
        <taxon>Actinomycetota</taxon>
        <taxon>Actinomycetes</taxon>
        <taxon>Micrococcales</taxon>
        <taxon>Microbacteriaceae</taxon>
        <taxon>Leucobacter</taxon>
    </lineage>
</organism>
<evidence type="ECO:0000256" key="7">
    <source>
        <dbReference type="SAM" id="SignalP"/>
    </source>
</evidence>
<dbReference type="InterPro" id="IPR050492">
    <property type="entry name" value="Bact_metal-bind_prot9"/>
</dbReference>
<dbReference type="Gene3D" id="3.40.50.1980">
    <property type="entry name" value="Nitrogenase molybdenum iron protein domain"/>
    <property type="match status" value="2"/>
</dbReference>
<evidence type="ECO:0000313" key="8">
    <source>
        <dbReference type="EMBL" id="PRI12643.1"/>
    </source>
</evidence>
<dbReference type="InterPro" id="IPR006127">
    <property type="entry name" value="ZnuA-like"/>
</dbReference>
<dbReference type="Proteomes" id="UP000238650">
    <property type="component" value="Unassembled WGS sequence"/>
</dbReference>
<dbReference type="AlphaFoldDB" id="A0A2S9QSS2"/>
<dbReference type="GO" id="GO:0030313">
    <property type="term" value="C:cell envelope"/>
    <property type="evidence" value="ECO:0007669"/>
    <property type="project" value="UniProtKB-SubCell"/>
</dbReference>
<dbReference type="PANTHER" id="PTHR42953">
    <property type="entry name" value="HIGH-AFFINITY ZINC UPTAKE SYSTEM PROTEIN ZNUA-RELATED"/>
    <property type="match status" value="1"/>
</dbReference>
<accession>A0A2S9QSS2</accession>